<protein>
    <recommendedName>
        <fullName evidence="2">Ubiquitin-like protease family profile domain-containing protein</fullName>
    </recommendedName>
</protein>
<gene>
    <name evidence="1" type="ORF">TRIUR3_33708</name>
</gene>
<dbReference type="InterPro" id="IPR038765">
    <property type="entry name" value="Papain-like_cys_pep_sf"/>
</dbReference>
<dbReference type="Gene3D" id="3.40.395.10">
    <property type="entry name" value="Adenoviral Proteinase, Chain A"/>
    <property type="match status" value="1"/>
</dbReference>
<dbReference type="SUPFAM" id="SSF54001">
    <property type="entry name" value="Cysteine proteinases"/>
    <property type="match status" value="1"/>
</dbReference>
<dbReference type="AlphaFoldDB" id="M7ZJA4"/>
<reference evidence="1" key="1">
    <citation type="journal article" date="2013" name="Nature">
        <title>Draft genome of the wheat A-genome progenitor Triticum urartu.</title>
        <authorList>
            <person name="Ling H.Q."/>
            <person name="Zhao S."/>
            <person name="Liu D."/>
            <person name="Wang J."/>
            <person name="Sun H."/>
            <person name="Zhang C."/>
            <person name="Fan H."/>
            <person name="Li D."/>
            <person name="Dong L."/>
            <person name="Tao Y."/>
            <person name="Gao C."/>
            <person name="Wu H."/>
            <person name="Li Y."/>
            <person name="Cui Y."/>
            <person name="Guo X."/>
            <person name="Zheng S."/>
            <person name="Wang B."/>
            <person name="Yu K."/>
            <person name="Liang Q."/>
            <person name="Yang W."/>
            <person name="Lou X."/>
            <person name="Chen J."/>
            <person name="Feng M."/>
            <person name="Jian J."/>
            <person name="Zhang X."/>
            <person name="Luo G."/>
            <person name="Jiang Y."/>
            <person name="Liu J."/>
            <person name="Wang Z."/>
            <person name="Sha Y."/>
            <person name="Zhang B."/>
            <person name="Wu H."/>
            <person name="Tang D."/>
            <person name="Shen Q."/>
            <person name="Xue P."/>
            <person name="Zou S."/>
            <person name="Wang X."/>
            <person name="Liu X."/>
            <person name="Wang F."/>
            <person name="Yang Y."/>
            <person name="An X."/>
            <person name="Dong Z."/>
            <person name="Zhang K."/>
            <person name="Zhang X."/>
            <person name="Luo M.C."/>
            <person name="Dvorak J."/>
            <person name="Tong Y."/>
            <person name="Wang J."/>
            <person name="Yang H."/>
            <person name="Li Z."/>
            <person name="Wang D."/>
            <person name="Zhang A."/>
            <person name="Wang J."/>
        </authorList>
    </citation>
    <scope>NUCLEOTIDE SEQUENCE</scope>
</reference>
<name>M7ZJA4_TRIUA</name>
<evidence type="ECO:0000313" key="1">
    <source>
        <dbReference type="EMBL" id="EMS48164.1"/>
    </source>
</evidence>
<evidence type="ECO:0008006" key="2">
    <source>
        <dbReference type="Google" id="ProtNLM"/>
    </source>
</evidence>
<organism evidence="1">
    <name type="scientific">Triticum urartu</name>
    <name type="common">Red wild einkorn</name>
    <name type="synonym">Crithodium urartu</name>
    <dbReference type="NCBI Taxonomy" id="4572"/>
    <lineage>
        <taxon>Eukaryota</taxon>
        <taxon>Viridiplantae</taxon>
        <taxon>Streptophyta</taxon>
        <taxon>Embryophyta</taxon>
        <taxon>Tracheophyta</taxon>
        <taxon>Spermatophyta</taxon>
        <taxon>Magnoliopsida</taxon>
        <taxon>Liliopsida</taxon>
        <taxon>Poales</taxon>
        <taxon>Poaceae</taxon>
        <taxon>BOP clade</taxon>
        <taxon>Pooideae</taxon>
        <taxon>Triticodae</taxon>
        <taxon>Triticeae</taxon>
        <taxon>Triticinae</taxon>
        <taxon>Triticum</taxon>
    </lineage>
</organism>
<proteinExistence type="predicted"/>
<accession>M7ZJA4</accession>
<sequence>MPMIPVQGPVVGDEPCSTIGDVPLNFSTSKIDDVVVNATKMTDVEREAAVSGGDDSCGVPLSSGRDVGTKVADEDVGAASILDAKSSGVGIAGNENLSDCEDLLLKNFPPEGLDYGDALQDASSVEEVPSEDGDLLLSISSSPLMQEVLLSSHDFSSDPESTAILLSSQYLPSSNPETGEGANVAKVDLFFFAITRLHMNRGKRDKPMFQNSECDASVGSIAKAFVPTGMLNSDSARVVLYSLCQKYLDTDKLIVPRWVMTKIHDGNIAANVLQWFMGTGADGFDQILFPTFDPPSFVAAMKPSEESGHWCLIVLNLRFRHFECLDSLHDESWSDAVRFFRTMTDNIKKLWRESSVYKAKLFSPAHIDGFSCEFVRVPRKQNTYLDLPACGPGRGSTNSLVEPIFTSNHSRPSRGSKPCEEDDTKTSYGAASLGWLPRSGDINARGTSRGLHDVIHEDQGKVGTSGRRVPVSSLVLKGQAHARSPEASGKDTTLLIGTTGARGGATGIRAFTPALQQVQWPRKFKQEMLPCYDGSKQRSAGSIGHVARSIFRSAPRHATGAVAGIVFAIINRSAFVRHDHHRVVLRSEGPDQSVHIIIHPMRHVVPDGSVHWRNGGVEVKVGIDV</sequence>
<dbReference type="EMBL" id="KD251701">
    <property type="protein sequence ID" value="EMS48164.1"/>
    <property type="molecule type" value="Genomic_DNA"/>
</dbReference>